<gene>
    <name evidence="1" type="ORF">MBJ925_LOCUS20593</name>
</gene>
<dbReference type="InterPro" id="IPR052789">
    <property type="entry name" value="SSUH2_homolog"/>
</dbReference>
<proteinExistence type="predicted"/>
<dbReference type="PANTHER" id="PTHR48465:SF1">
    <property type="entry name" value="PROTEIN SSUH2 HOMOLOG"/>
    <property type="match status" value="1"/>
</dbReference>
<dbReference type="Gene3D" id="3.40.50.12760">
    <property type="match status" value="1"/>
</dbReference>
<comment type="caution">
    <text evidence="1">The sequence shown here is derived from an EMBL/GenBank/DDBJ whole genome shotgun (WGS) entry which is preliminary data.</text>
</comment>
<dbReference type="Proteomes" id="UP000663824">
    <property type="component" value="Unassembled WGS sequence"/>
</dbReference>
<reference evidence="1" key="1">
    <citation type="submission" date="2021-02" db="EMBL/GenBank/DDBJ databases">
        <authorList>
            <person name="Nowell W R."/>
        </authorList>
    </citation>
    <scope>NUCLEOTIDE SEQUENCE</scope>
</reference>
<accession>A0A816SWX3</accession>
<sequence>MARSNQVKPAVTTVSGSYTSNVFETPITLDDETANIYLTHLRKYVSRKFCYHSDAAAEAKIIKVIGRVAFKIDIWTLIEKRWIKSISSPYNGEETPGKTVENLFDDEIYNLKADTAVVQGNQIGHIILPETQTKISCTACRGEGKKPCGSCKGVGDQNLKPCSKCNSSGYLSCSKCLTSGNILQRNEMHCKRYTLHSVTYPKNTFLPDECIEKSNGKIEFFEDDVLHEGESFWSNLDSLESRIKEESPHDFRNAIEKQFKDNHLSKMNKSTQIRRVKCKIQRLDLFEIDYQAGDYTNKANTQKGPSIFTFLLYGLDIKSFGFTLKGKSDFSLQKFLAGTPETFDPYYDVKDLDGDGDIFKSENIDVLQNYENKCTMRNGVHIVMANQGCHMYPIVGYSTPFASAAVLLSSSLSPSSANNQQPLTTSDNALRQIASPNLIPIILPSDTIQSNSTSVTASSMSRSTEDEICDENIIEQPSSLKTKRQVKRKVQAIESSHNTRESAKRTRKKEFLYAEHFLFVLLRLQGSFLFSYTVRFYIQLMCLT</sequence>
<name>A0A816SWX3_9BILA</name>
<evidence type="ECO:0000313" key="2">
    <source>
        <dbReference type="Proteomes" id="UP000663824"/>
    </source>
</evidence>
<evidence type="ECO:0000313" key="1">
    <source>
        <dbReference type="EMBL" id="CAF2092189.1"/>
    </source>
</evidence>
<protein>
    <submittedName>
        <fullName evidence="1">Uncharacterized protein</fullName>
    </submittedName>
</protein>
<dbReference type="AlphaFoldDB" id="A0A816SWX3"/>
<dbReference type="PANTHER" id="PTHR48465">
    <property type="entry name" value="PROTEIN SSUH2 HOMOLOG"/>
    <property type="match status" value="1"/>
</dbReference>
<organism evidence="1 2">
    <name type="scientific">Rotaria magnacalcarata</name>
    <dbReference type="NCBI Taxonomy" id="392030"/>
    <lineage>
        <taxon>Eukaryota</taxon>
        <taxon>Metazoa</taxon>
        <taxon>Spiralia</taxon>
        <taxon>Gnathifera</taxon>
        <taxon>Rotifera</taxon>
        <taxon>Eurotatoria</taxon>
        <taxon>Bdelloidea</taxon>
        <taxon>Philodinida</taxon>
        <taxon>Philodinidae</taxon>
        <taxon>Rotaria</taxon>
    </lineage>
</organism>
<dbReference type="EMBL" id="CAJNRE010010565">
    <property type="protein sequence ID" value="CAF2092189.1"/>
    <property type="molecule type" value="Genomic_DNA"/>
</dbReference>